<dbReference type="KEGG" id="emt:CPZ25_007035"/>
<reference evidence="3 4" key="1">
    <citation type="submission" date="2018-05" db="EMBL/GenBank/DDBJ databases">
        <title>Genome comparison of Eubacterium sp.</title>
        <authorList>
            <person name="Feng Y."/>
            <person name="Sanchez-Andrea I."/>
            <person name="Stams A.J.M."/>
            <person name="De Vos W.M."/>
        </authorList>
    </citation>
    <scope>NUCLEOTIDE SEQUENCE [LARGE SCALE GENOMIC DNA]</scope>
    <source>
        <strain evidence="3 4">YI</strain>
    </source>
</reference>
<proteinExistence type="predicted"/>
<keyword evidence="4" id="KW-1185">Reference proteome</keyword>
<dbReference type="EMBL" id="CP029487">
    <property type="protein sequence ID" value="QCT71090.1"/>
    <property type="molecule type" value="Genomic_DNA"/>
</dbReference>
<dbReference type="RefSeq" id="WP_096920700.1">
    <property type="nucleotide sequence ID" value="NZ_CP029487.1"/>
</dbReference>
<evidence type="ECO:0000313" key="4">
    <source>
        <dbReference type="Proteomes" id="UP000218387"/>
    </source>
</evidence>
<accession>A0A4P9C6Q3</accession>
<sequence>MPEKKIVPGEMEDIDVDYISLVKKGANKQEIAIYKEDYEQAEEEKEPVEKSFFEHMKAFFSKQDIEKAEKQVPVPSFASKMATEDVMNNLYRASDTFNGTIREIARSDIKDKQAAYANTIDEFSSYMKTKLSTKSIAKSDAFFDLQKEEEELNTEELQEIIKSTVEEVVKPLKEKIETIEKDDHPEEVSKSEKAEMNANEMTASIKDIVKEAVGGTLEDMEKRLSGIEKSRGIAKSDEAEDPKVIEKEADIFDGYFVAE</sequence>
<protein>
    <submittedName>
        <fullName evidence="3">Uncharacterized protein</fullName>
    </submittedName>
</protein>
<keyword evidence="1" id="KW-0175">Coiled coil</keyword>
<name>A0A4P9C6Q3_EUBML</name>
<evidence type="ECO:0000256" key="2">
    <source>
        <dbReference type="SAM" id="MobiDB-lite"/>
    </source>
</evidence>
<feature type="region of interest" description="Disordered" evidence="2">
    <location>
        <begin position="182"/>
        <end position="201"/>
    </location>
</feature>
<feature type="coiled-coil region" evidence="1">
    <location>
        <begin position="24"/>
        <end position="51"/>
    </location>
</feature>
<evidence type="ECO:0000313" key="3">
    <source>
        <dbReference type="EMBL" id="QCT71090.1"/>
    </source>
</evidence>
<gene>
    <name evidence="3" type="ORF">CPZ25_007035</name>
</gene>
<dbReference type="Proteomes" id="UP000218387">
    <property type="component" value="Chromosome"/>
</dbReference>
<feature type="compositionally biased region" description="Basic and acidic residues" evidence="2">
    <location>
        <begin position="182"/>
        <end position="195"/>
    </location>
</feature>
<dbReference type="AlphaFoldDB" id="A0A4P9C6Q3"/>
<organism evidence="3 4">
    <name type="scientific">Eubacterium maltosivorans</name>
    <dbReference type="NCBI Taxonomy" id="2041044"/>
    <lineage>
        <taxon>Bacteria</taxon>
        <taxon>Bacillati</taxon>
        <taxon>Bacillota</taxon>
        <taxon>Clostridia</taxon>
        <taxon>Eubacteriales</taxon>
        <taxon>Eubacteriaceae</taxon>
        <taxon>Eubacterium</taxon>
    </lineage>
</organism>
<evidence type="ECO:0000256" key="1">
    <source>
        <dbReference type="SAM" id="Coils"/>
    </source>
</evidence>